<feature type="compositionally biased region" description="Polar residues" evidence="1">
    <location>
        <begin position="79"/>
        <end position="91"/>
    </location>
</feature>
<evidence type="ECO:0000313" key="3">
    <source>
        <dbReference type="Proteomes" id="UP000549394"/>
    </source>
</evidence>
<accession>A0A7I8W781</accession>
<reference evidence="2 3" key="1">
    <citation type="submission" date="2020-08" db="EMBL/GenBank/DDBJ databases">
        <authorList>
            <person name="Hejnol A."/>
        </authorList>
    </citation>
    <scope>NUCLEOTIDE SEQUENCE [LARGE SCALE GENOMIC DNA]</scope>
</reference>
<dbReference type="Proteomes" id="UP000549394">
    <property type="component" value="Unassembled WGS sequence"/>
</dbReference>
<dbReference type="AlphaFoldDB" id="A0A7I8W781"/>
<feature type="region of interest" description="Disordered" evidence="1">
    <location>
        <begin position="59"/>
        <end position="112"/>
    </location>
</feature>
<comment type="caution">
    <text evidence="2">The sequence shown here is derived from an EMBL/GenBank/DDBJ whole genome shotgun (WGS) entry which is preliminary data.</text>
</comment>
<organism evidence="2 3">
    <name type="scientific">Dimorphilus gyrociliatus</name>
    <dbReference type="NCBI Taxonomy" id="2664684"/>
    <lineage>
        <taxon>Eukaryota</taxon>
        <taxon>Metazoa</taxon>
        <taxon>Spiralia</taxon>
        <taxon>Lophotrochozoa</taxon>
        <taxon>Annelida</taxon>
        <taxon>Polychaeta</taxon>
        <taxon>Polychaeta incertae sedis</taxon>
        <taxon>Dinophilidae</taxon>
        <taxon>Dimorphilus</taxon>
    </lineage>
</organism>
<name>A0A7I8W781_9ANNE</name>
<keyword evidence="3" id="KW-1185">Reference proteome</keyword>
<evidence type="ECO:0000256" key="1">
    <source>
        <dbReference type="SAM" id="MobiDB-lite"/>
    </source>
</evidence>
<sequence length="148" mass="17129">MKMSREQNIYNHHFNSEDTLYKPDLGAVSHKKESAIFQTRFSNFHLTDSRSKLILDENEESVTEESTKNGFHEHEVTTRAFSENGKSSQTPKLPEKKVMDPSIKSSQFLDKRDKPIVRDDKIRRSSSSEAAVVETQRAFDFLLEYGEQ</sequence>
<dbReference type="EMBL" id="CAJFCJ010000019">
    <property type="protein sequence ID" value="CAD5123763.1"/>
    <property type="molecule type" value="Genomic_DNA"/>
</dbReference>
<protein>
    <submittedName>
        <fullName evidence="2">Uncharacterized protein</fullName>
    </submittedName>
</protein>
<gene>
    <name evidence="2" type="ORF">DGYR_LOCUS11404</name>
</gene>
<proteinExistence type="predicted"/>
<feature type="compositionally biased region" description="Basic and acidic residues" evidence="1">
    <location>
        <begin position="65"/>
        <end position="77"/>
    </location>
</feature>
<evidence type="ECO:0000313" key="2">
    <source>
        <dbReference type="EMBL" id="CAD5123763.1"/>
    </source>
</evidence>